<dbReference type="Gene3D" id="1.10.510.10">
    <property type="entry name" value="Transferase(Phosphotransferase) domain 1"/>
    <property type="match status" value="1"/>
</dbReference>
<dbReference type="SUPFAM" id="SSF56112">
    <property type="entry name" value="Protein kinase-like (PK-like)"/>
    <property type="match status" value="1"/>
</dbReference>
<keyword evidence="4" id="KW-1185">Reference proteome</keyword>
<feature type="compositionally biased region" description="Polar residues" evidence="2">
    <location>
        <begin position="895"/>
        <end position="905"/>
    </location>
</feature>
<protein>
    <recommendedName>
        <fullName evidence="5">Fungal-type protein kinase domain-containing protein</fullName>
    </recommendedName>
</protein>
<feature type="coiled-coil region" evidence="1">
    <location>
        <begin position="663"/>
        <end position="725"/>
    </location>
</feature>
<evidence type="ECO:0000256" key="1">
    <source>
        <dbReference type="SAM" id="Coils"/>
    </source>
</evidence>
<comment type="caution">
    <text evidence="3">The sequence shown here is derived from an EMBL/GenBank/DDBJ whole genome shotgun (WGS) entry which is preliminary data.</text>
</comment>
<proteinExistence type="predicted"/>
<keyword evidence="1" id="KW-0175">Coiled coil</keyword>
<sequence>MGRHGLDLSYRTVPLSEITADDLAMDVRGHGLCSFLPITDDLELLRLRHPDKLGRDGPLQKTFDQASTEDTNKVQEAGSTSRRQLRLTDMRGSAFWPQGEWDSVDHITSLDKDRFDPRYIQIEAGEHLGYFEGIVEEMKREGSGLYSAIRPFLDPLGSGVKSPLVPETVSPLQPKPQLPFRRDAESTFAAKADLQSKAKILFDAVHEKIWSDHPSKGEADDETFRPVFLSLNNKHIKYDSEDQEEEPYESPHVDPSGRMILTGEIAMAESRPDWLLDSLDPVPLDTTDILWKQSAGHGTTKLQPTVDCTTGLIRQVRQYQICEIGNHAMMGELLSFTLCGTILRIVFINTERFGTSRGYDLSDPEDWIDVVKIIALFCGPISNYFPFWTPHELEQITMETLEGDTLLVKLEDIEILDRRFDPYGRRTTVWSGKVKNIKQLDRNGKEKEVDPRYVPTEDEVFVIKASWLLSYLAEHEKNVYRHIEEQDKKEGRDRDPEVSIPVFIGTVTTSEKAAETLGNPDLANWKTRDFPVNPTQPESSKEHACLSIFATKCFKAMTILGATISMVKLITVYRKLFKTLKYLAQRGVHYRDLNLGNILRDILTQERCLLTDFDFARIGMQRRGDPQKGDLQPWETSKDDCISGNPIFMSSFVQEGVKNKDTLERHEKFLLQAKQGLDQAKRQEEEKLLDATSSLLDRDAAALRRRKAEESVSKWESNVEQAKARLTPNAHRYIDDCETAVYTLLWLVADHQRKNAGIPVPSSLERLDDLDIKKEVWQESLEAITKSIAYSVEWSDLMENLNRTIREAQGNVKREGSSAVVQPVEEACFDECDRIMRDAVASMERNNTLPDVELPVTQPKATHEHQRNLGLQETDSERLDLTQMDPQESDREGSDSGQLGLQNLDLQEPGNEGSEPLNPPHPEIKLRRGSRERNPPDWFHHRS</sequence>
<organism evidence="3 4">
    <name type="scientific">Filobasidium floriforme</name>
    <dbReference type="NCBI Taxonomy" id="5210"/>
    <lineage>
        <taxon>Eukaryota</taxon>
        <taxon>Fungi</taxon>
        <taxon>Dikarya</taxon>
        <taxon>Basidiomycota</taxon>
        <taxon>Agaricomycotina</taxon>
        <taxon>Tremellomycetes</taxon>
        <taxon>Filobasidiales</taxon>
        <taxon>Filobasidiaceae</taxon>
        <taxon>Filobasidium</taxon>
    </lineage>
</organism>
<dbReference type="EMBL" id="JABELV010000166">
    <property type="protein sequence ID" value="KAG7528818.1"/>
    <property type="molecule type" value="Genomic_DNA"/>
</dbReference>
<accession>A0A8K0JFZ4</accession>
<dbReference type="AlphaFoldDB" id="A0A8K0JFZ4"/>
<feature type="region of interest" description="Disordered" evidence="2">
    <location>
        <begin position="56"/>
        <end position="83"/>
    </location>
</feature>
<evidence type="ECO:0000256" key="2">
    <source>
        <dbReference type="SAM" id="MobiDB-lite"/>
    </source>
</evidence>
<feature type="region of interest" description="Disordered" evidence="2">
    <location>
        <begin position="858"/>
        <end position="943"/>
    </location>
</feature>
<dbReference type="InterPro" id="IPR011009">
    <property type="entry name" value="Kinase-like_dom_sf"/>
</dbReference>
<dbReference type="Proteomes" id="UP000812966">
    <property type="component" value="Unassembled WGS sequence"/>
</dbReference>
<evidence type="ECO:0000313" key="3">
    <source>
        <dbReference type="EMBL" id="KAG7528818.1"/>
    </source>
</evidence>
<gene>
    <name evidence="3" type="ORF">FFLO_05917</name>
</gene>
<feature type="compositionally biased region" description="Basic and acidic residues" evidence="2">
    <location>
        <begin position="922"/>
        <end position="943"/>
    </location>
</feature>
<name>A0A8K0JFZ4_9TREE</name>
<reference evidence="3" key="1">
    <citation type="submission" date="2020-04" db="EMBL/GenBank/DDBJ databases">
        <title>Analysis of mating type loci in Filobasidium floriforme.</title>
        <authorList>
            <person name="Nowrousian M."/>
        </authorList>
    </citation>
    <scope>NUCLEOTIDE SEQUENCE</scope>
    <source>
        <strain evidence="3">CBS 6242</strain>
    </source>
</reference>
<evidence type="ECO:0008006" key="5">
    <source>
        <dbReference type="Google" id="ProtNLM"/>
    </source>
</evidence>
<evidence type="ECO:0000313" key="4">
    <source>
        <dbReference type="Proteomes" id="UP000812966"/>
    </source>
</evidence>